<feature type="transmembrane region" description="Helical" evidence="1">
    <location>
        <begin position="21"/>
        <end position="39"/>
    </location>
</feature>
<evidence type="ECO:0008006" key="4">
    <source>
        <dbReference type="Google" id="ProtNLM"/>
    </source>
</evidence>
<gene>
    <name evidence="2" type="ORF">FEZ33_05750</name>
</gene>
<dbReference type="EMBL" id="VBSP01000016">
    <property type="protein sequence ID" value="TLQ41470.1"/>
    <property type="molecule type" value="Genomic_DNA"/>
</dbReference>
<evidence type="ECO:0000313" key="2">
    <source>
        <dbReference type="EMBL" id="TLQ41470.1"/>
    </source>
</evidence>
<accession>A0A5R9DV14</accession>
<protein>
    <recommendedName>
        <fullName evidence="4">Zn-finger containing protein</fullName>
    </recommendedName>
</protein>
<sequence length="137" mass="16566">MLNKIKVKLAQFMQGRYGMDYLYVAGIILYFVLSIVQIFAQIRLLNILLSIFIIWIFYRVFSKNISSRRAENQKFMKWISKLQRKVKPIWQRIRHMGTHRYRKCPECGVTLRLPLKRGRRQVVCPKCQNRFEVTIRL</sequence>
<name>A0A5R9DV14_9LACT</name>
<dbReference type="AlphaFoldDB" id="A0A5R9DV14"/>
<proteinExistence type="predicted"/>
<evidence type="ECO:0000256" key="1">
    <source>
        <dbReference type="SAM" id="Phobius"/>
    </source>
</evidence>
<keyword evidence="1" id="KW-0812">Transmembrane</keyword>
<evidence type="ECO:0000313" key="3">
    <source>
        <dbReference type="Proteomes" id="UP000306420"/>
    </source>
</evidence>
<keyword evidence="1" id="KW-0472">Membrane</keyword>
<comment type="caution">
    <text evidence="2">The sequence shown here is derived from an EMBL/GenBank/DDBJ whole genome shotgun (WGS) entry which is preliminary data.</text>
</comment>
<reference evidence="2 3" key="1">
    <citation type="submission" date="2019-05" db="EMBL/GenBank/DDBJ databases">
        <title>The metagenome of a microbial culture collection derived from dairy environment covers the genomic content of the human microbiome.</title>
        <authorList>
            <person name="Roder T."/>
            <person name="Wuthrich D."/>
            <person name="Sattari Z."/>
            <person name="Von Ah U."/>
            <person name="Bar C."/>
            <person name="Ronchi F."/>
            <person name="Macpherson A.J."/>
            <person name="Ganal-Vonarburg S.C."/>
            <person name="Bruggmann R."/>
            <person name="Vergeres G."/>
        </authorList>
    </citation>
    <scope>NUCLEOTIDE SEQUENCE [LARGE SCALE GENOMIC DNA]</scope>
    <source>
        <strain evidence="2 3">FAM 24227</strain>
    </source>
</reference>
<dbReference type="OrthoDB" id="3174166at2"/>
<organism evidence="2 3">
    <name type="scientific">Ruoffia tabacinasalis</name>
    <dbReference type="NCBI Taxonomy" id="87458"/>
    <lineage>
        <taxon>Bacteria</taxon>
        <taxon>Bacillati</taxon>
        <taxon>Bacillota</taxon>
        <taxon>Bacilli</taxon>
        <taxon>Lactobacillales</taxon>
        <taxon>Aerococcaceae</taxon>
        <taxon>Ruoffia</taxon>
    </lineage>
</organism>
<dbReference type="Gene3D" id="2.20.28.160">
    <property type="match status" value="1"/>
</dbReference>
<dbReference type="Proteomes" id="UP000306420">
    <property type="component" value="Unassembled WGS sequence"/>
</dbReference>
<feature type="transmembrane region" description="Helical" evidence="1">
    <location>
        <begin position="45"/>
        <end position="61"/>
    </location>
</feature>
<keyword evidence="1" id="KW-1133">Transmembrane helix</keyword>